<reference evidence="5 6" key="1">
    <citation type="submission" date="2023-07" db="EMBL/GenBank/DDBJ databases">
        <title>Sorghum-associated microbial communities from plants grown in Nebraska, USA.</title>
        <authorList>
            <person name="Schachtman D."/>
        </authorList>
    </citation>
    <scope>NUCLEOTIDE SEQUENCE [LARGE SCALE GENOMIC DNA]</scope>
    <source>
        <strain evidence="5 6">BE190</strain>
    </source>
</reference>
<dbReference type="RefSeq" id="WP_310069988.1">
    <property type="nucleotide sequence ID" value="NZ_JAVDVX010000002.1"/>
</dbReference>
<evidence type="ECO:0000256" key="2">
    <source>
        <dbReference type="ARBA" id="ARBA00007067"/>
    </source>
</evidence>
<gene>
    <name evidence="5" type="ORF">J2X05_001201</name>
</gene>
<dbReference type="NCBIfam" id="TIGR03012">
    <property type="entry name" value="sulf_tusD_dsrE"/>
    <property type="match status" value="1"/>
</dbReference>
<dbReference type="InterPro" id="IPR003787">
    <property type="entry name" value="Sulphur_relay_DsrE/F-like"/>
</dbReference>
<dbReference type="PANTHER" id="PTHR34874:SF3">
    <property type="entry name" value="SULFURTRANSFERASE TUSD"/>
    <property type="match status" value="1"/>
</dbReference>
<sequence>MIFSLAVYAAPYSSQASHSAYQFALAALLQGHSVHRVFFYQDGVHNATNLAAPPQDEFNLQEAWQRLANDHKLDLVVCVAAALRRGILDEAEAKRYDKPSHNLASEFTISGLGQLVEAAVVSDRLISFG</sequence>
<dbReference type="Proteomes" id="UP001253595">
    <property type="component" value="Unassembled WGS sequence"/>
</dbReference>
<dbReference type="EC" id="2.8.1.-" evidence="5"/>
<evidence type="ECO:0000313" key="6">
    <source>
        <dbReference type="Proteomes" id="UP001253595"/>
    </source>
</evidence>
<evidence type="ECO:0000256" key="4">
    <source>
        <dbReference type="ARBA" id="ARBA00022679"/>
    </source>
</evidence>
<keyword evidence="4 5" id="KW-0808">Transferase</keyword>
<accession>A0ABU1UVM0</accession>
<dbReference type="EMBL" id="JAVDVX010000002">
    <property type="protein sequence ID" value="MDR7089195.1"/>
    <property type="molecule type" value="Genomic_DNA"/>
</dbReference>
<organism evidence="5 6">
    <name type="scientific">Cellvibrio fibrivorans</name>
    <dbReference type="NCBI Taxonomy" id="126350"/>
    <lineage>
        <taxon>Bacteria</taxon>
        <taxon>Pseudomonadati</taxon>
        <taxon>Pseudomonadota</taxon>
        <taxon>Gammaproteobacteria</taxon>
        <taxon>Cellvibrionales</taxon>
        <taxon>Cellvibrionaceae</taxon>
        <taxon>Cellvibrio</taxon>
    </lineage>
</organism>
<comment type="caution">
    <text evidence="5">The sequence shown here is derived from an EMBL/GenBank/DDBJ whole genome shotgun (WGS) entry which is preliminary data.</text>
</comment>
<dbReference type="Gene3D" id="3.40.1260.10">
    <property type="entry name" value="DsrEFH-like"/>
    <property type="match status" value="1"/>
</dbReference>
<dbReference type="InterPro" id="IPR027396">
    <property type="entry name" value="DsrEFH-like"/>
</dbReference>
<proteinExistence type="inferred from homology"/>
<comment type="subcellular location">
    <subcellularLocation>
        <location evidence="1">Cytoplasm</location>
    </subcellularLocation>
</comment>
<keyword evidence="6" id="KW-1185">Reference proteome</keyword>
<evidence type="ECO:0000313" key="5">
    <source>
        <dbReference type="EMBL" id="MDR7089195.1"/>
    </source>
</evidence>
<evidence type="ECO:0000256" key="1">
    <source>
        <dbReference type="ARBA" id="ARBA00004496"/>
    </source>
</evidence>
<comment type="similarity">
    <text evidence="2">Belongs to the DsrE/TusD family.</text>
</comment>
<evidence type="ECO:0000256" key="3">
    <source>
        <dbReference type="ARBA" id="ARBA00022490"/>
    </source>
</evidence>
<name>A0ABU1UVM0_9GAMM</name>
<protein>
    <submittedName>
        <fullName evidence="5">tRNA 2-thiouridine synthesizing protein D</fullName>
        <ecNumber evidence="5">2.8.1.-</ecNumber>
    </submittedName>
</protein>
<dbReference type="GO" id="GO:0016740">
    <property type="term" value="F:transferase activity"/>
    <property type="evidence" value="ECO:0007669"/>
    <property type="project" value="UniProtKB-KW"/>
</dbReference>
<dbReference type="PANTHER" id="PTHR34874">
    <property type="entry name" value="PROTEIN YCHN"/>
    <property type="match status" value="1"/>
</dbReference>
<dbReference type="Pfam" id="PF02635">
    <property type="entry name" value="DsrE"/>
    <property type="match status" value="1"/>
</dbReference>
<dbReference type="InterPro" id="IPR017463">
    <property type="entry name" value="Sulphur_relay_TusD/DsrE"/>
</dbReference>
<dbReference type="NCBIfam" id="NF001237">
    <property type="entry name" value="PRK00207.1"/>
    <property type="match status" value="1"/>
</dbReference>
<keyword evidence="3" id="KW-0963">Cytoplasm</keyword>
<dbReference type="SUPFAM" id="SSF75169">
    <property type="entry name" value="DsrEFH-like"/>
    <property type="match status" value="1"/>
</dbReference>